<gene>
    <name evidence="2" type="ORF">CDOO_12595</name>
</gene>
<keyword evidence="1" id="KW-0812">Transmembrane</keyword>
<dbReference type="STRING" id="558173.CDOO_12595"/>
<keyword evidence="1" id="KW-0472">Membrane</keyword>
<proteinExistence type="predicted"/>
<dbReference type="OrthoDB" id="4427502at2"/>
<keyword evidence="1" id="KW-1133">Transmembrane helix</keyword>
<evidence type="ECO:0000313" key="3">
    <source>
        <dbReference type="Proteomes" id="UP000029914"/>
    </source>
</evidence>
<dbReference type="RefSeq" id="WP_018022048.1">
    <property type="nucleotide sequence ID" value="NZ_AQUX01000005.1"/>
</dbReference>
<reference evidence="2 3" key="1">
    <citation type="submission" date="2013-09" db="EMBL/GenBank/DDBJ databases">
        <title>Complete genome sequence of Corynebacterium doosanense CAU 212(T) (=DSM 45436(T)), isolated from activated sludge.</title>
        <authorList>
            <person name="Schaffert L."/>
            <person name="Albersmeier A."/>
            <person name="Kalinowski J."/>
            <person name="Ruckert C."/>
        </authorList>
    </citation>
    <scope>NUCLEOTIDE SEQUENCE [LARGE SCALE GENOMIC DNA]</scope>
    <source>
        <strain evidence="2 3">CAU 212</strain>
    </source>
</reference>
<keyword evidence="3" id="KW-1185">Reference proteome</keyword>
<feature type="transmembrane region" description="Helical" evidence="1">
    <location>
        <begin position="12"/>
        <end position="33"/>
    </location>
</feature>
<dbReference type="AlphaFoldDB" id="A0A097IIP6"/>
<evidence type="ECO:0000256" key="1">
    <source>
        <dbReference type="SAM" id="Phobius"/>
    </source>
</evidence>
<dbReference type="KEGG" id="cdo:CDOO_12595"/>
<evidence type="ECO:0000313" key="2">
    <source>
        <dbReference type="EMBL" id="AIT62002.1"/>
    </source>
</evidence>
<dbReference type="Proteomes" id="UP000029914">
    <property type="component" value="Chromosome"/>
</dbReference>
<feature type="transmembrane region" description="Helical" evidence="1">
    <location>
        <begin position="39"/>
        <end position="56"/>
    </location>
</feature>
<sequence>MHSRRRARQWETAFGFALFFAIVSVIQAIINVLRPDPQVWPALLALFFVSVAFFAYRRWRGLVS</sequence>
<dbReference type="EMBL" id="CP006764">
    <property type="protein sequence ID" value="AIT62002.1"/>
    <property type="molecule type" value="Genomic_DNA"/>
</dbReference>
<name>A0A097IIP6_9CORY</name>
<organism evidence="2 3">
    <name type="scientific">Corynebacterium doosanense CAU 212 = DSM 45436</name>
    <dbReference type="NCBI Taxonomy" id="558173"/>
    <lineage>
        <taxon>Bacteria</taxon>
        <taxon>Bacillati</taxon>
        <taxon>Actinomycetota</taxon>
        <taxon>Actinomycetes</taxon>
        <taxon>Mycobacteriales</taxon>
        <taxon>Corynebacteriaceae</taxon>
        <taxon>Corynebacterium</taxon>
    </lineage>
</organism>
<protein>
    <submittedName>
        <fullName evidence="2">Uncharacterized protein</fullName>
    </submittedName>
</protein>
<accession>A0A097IIP6</accession>
<dbReference type="HOGENOM" id="CLU_197386_0_0_11"/>